<dbReference type="InterPro" id="IPR036742">
    <property type="entry name" value="ATP_synth_F1_esu_sf_mt"/>
</dbReference>
<evidence type="ECO:0000313" key="3">
    <source>
        <dbReference type="Proteomes" id="UP000326924"/>
    </source>
</evidence>
<dbReference type="PANTHER" id="PTHR12448">
    <property type="entry name" value="ATP SYNTHASE EPSILON CHAIN, MITOCHONDRIAL"/>
    <property type="match status" value="1"/>
</dbReference>
<dbReference type="GO" id="GO:0042776">
    <property type="term" value="P:proton motive force-driven mitochondrial ATP synthesis"/>
    <property type="evidence" value="ECO:0007669"/>
    <property type="project" value="TreeGrafter"/>
</dbReference>
<gene>
    <name evidence="2" type="ORF">FN846DRAFT_902993</name>
</gene>
<dbReference type="Proteomes" id="UP000326924">
    <property type="component" value="Unassembled WGS sequence"/>
</dbReference>
<dbReference type="AlphaFoldDB" id="A0A5J5F830"/>
<dbReference type="EMBL" id="VXIS01000016">
    <property type="protein sequence ID" value="KAA8913300.1"/>
    <property type="molecule type" value="Genomic_DNA"/>
</dbReference>
<dbReference type="Pfam" id="PF04627">
    <property type="entry name" value="ATP-synt_Eps"/>
    <property type="match status" value="1"/>
</dbReference>
<dbReference type="InParanoid" id="A0A5J5F830"/>
<comment type="caution">
    <text evidence="2">The sequence shown here is derived from an EMBL/GenBank/DDBJ whole genome shotgun (WGS) entry which is preliminary data.</text>
</comment>
<dbReference type="OrthoDB" id="269124at2759"/>
<dbReference type="SUPFAM" id="SSF48690">
    <property type="entry name" value="Epsilon subunit of mitochondrial F1F0-ATP synthase"/>
    <property type="match status" value="1"/>
</dbReference>
<comment type="similarity">
    <text evidence="1">Belongs to the eukaryotic ATPase epsilon family.</text>
</comment>
<dbReference type="GO" id="GO:0045259">
    <property type="term" value="C:proton-transporting ATP synthase complex"/>
    <property type="evidence" value="ECO:0007669"/>
    <property type="project" value="InterPro"/>
</dbReference>
<keyword evidence="3" id="KW-1185">Reference proteome</keyword>
<dbReference type="GO" id="GO:0005743">
    <property type="term" value="C:mitochondrial inner membrane"/>
    <property type="evidence" value="ECO:0007669"/>
    <property type="project" value="InterPro"/>
</dbReference>
<organism evidence="2 3">
    <name type="scientific">Sphaerosporella brunnea</name>
    <dbReference type="NCBI Taxonomy" id="1250544"/>
    <lineage>
        <taxon>Eukaryota</taxon>
        <taxon>Fungi</taxon>
        <taxon>Dikarya</taxon>
        <taxon>Ascomycota</taxon>
        <taxon>Pezizomycotina</taxon>
        <taxon>Pezizomycetes</taxon>
        <taxon>Pezizales</taxon>
        <taxon>Pyronemataceae</taxon>
        <taxon>Sphaerosporella</taxon>
    </lineage>
</organism>
<dbReference type="GO" id="GO:0046933">
    <property type="term" value="F:proton-transporting ATP synthase activity, rotational mechanism"/>
    <property type="evidence" value="ECO:0007669"/>
    <property type="project" value="InterPro"/>
</dbReference>
<reference evidence="2 3" key="1">
    <citation type="submission" date="2019-09" db="EMBL/GenBank/DDBJ databases">
        <title>Draft genome of the ectomycorrhizal ascomycete Sphaerosporella brunnea.</title>
        <authorList>
            <consortium name="DOE Joint Genome Institute"/>
            <person name="Benucci G.M."/>
            <person name="Marozzi G."/>
            <person name="Antonielli L."/>
            <person name="Sanchez S."/>
            <person name="Marco P."/>
            <person name="Wang X."/>
            <person name="Falini L.B."/>
            <person name="Barry K."/>
            <person name="Haridas S."/>
            <person name="Lipzen A."/>
            <person name="Labutti K."/>
            <person name="Grigoriev I.V."/>
            <person name="Murat C."/>
            <person name="Martin F."/>
            <person name="Albertini E."/>
            <person name="Donnini D."/>
            <person name="Bonito G."/>
        </authorList>
    </citation>
    <scope>NUCLEOTIDE SEQUENCE [LARGE SCALE GENOMIC DNA]</scope>
    <source>
        <strain evidence="2 3">Sb_GMNB300</strain>
    </source>
</reference>
<evidence type="ECO:0000313" key="2">
    <source>
        <dbReference type="EMBL" id="KAA8913300.1"/>
    </source>
</evidence>
<accession>A0A5J5F830</accession>
<dbReference type="Gene3D" id="1.10.1620.20">
    <property type="entry name" value="ATP synthase, F1 complex, epsilon subunit superfamily, mitochondrial"/>
    <property type="match status" value="1"/>
</dbReference>
<sequence>MLASSWKAAGFTYNKYLQIAARAIRKSLKEEARLKAEKRGPLELKYVKWENGKQGEPQNLPK</sequence>
<protein>
    <submittedName>
        <fullName evidence="2">Mitochondrial ATP synthase epsilon chain-domain-containing protein</fullName>
    </submittedName>
</protein>
<name>A0A5J5F830_9PEZI</name>
<dbReference type="PANTHER" id="PTHR12448:SF0">
    <property type="entry name" value="ATP SYNTHASE SUBUNIT EPSILON, MITOCHONDRIAL"/>
    <property type="match status" value="1"/>
</dbReference>
<evidence type="ECO:0000256" key="1">
    <source>
        <dbReference type="ARBA" id="ARBA00009502"/>
    </source>
</evidence>
<dbReference type="InterPro" id="IPR006721">
    <property type="entry name" value="ATP_synth_F1_esu_mt"/>
</dbReference>
<dbReference type="FunCoup" id="A0A5J5F830">
    <property type="interactions" value="106"/>
</dbReference>
<dbReference type="FunFam" id="1.10.1620.20:FF:000003">
    <property type="entry name" value="Mitochondrial ATP synthase epsilon chain domain-containing protein"/>
    <property type="match status" value="1"/>
</dbReference>
<proteinExistence type="inferred from homology"/>
<dbReference type="CDD" id="cd12153">
    <property type="entry name" value="F1-ATPase_epsilon"/>
    <property type="match status" value="1"/>
</dbReference>